<evidence type="ECO:0000256" key="1">
    <source>
        <dbReference type="SAM" id="MobiDB-lite"/>
    </source>
</evidence>
<accession>A0AAV4S806</accession>
<gene>
    <name evidence="2" type="ORF">CEXT_780171</name>
</gene>
<evidence type="ECO:0000313" key="3">
    <source>
        <dbReference type="Proteomes" id="UP001054945"/>
    </source>
</evidence>
<dbReference type="Proteomes" id="UP001054945">
    <property type="component" value="Unassembled WGS sequence"/>
</dbReference>
<reference evidence="2 3" key="1">
    <citation type="submission" date="2021-06" db="EMBL/GenBank/DDBJ databases">
        <title>Caerostris extrusa draft genome.</title>
        <authorList>
            <person name="Kono N."/>
            <person name="Arakawa K."/>
        </authorList>
    </citation>
    <scope>NUCLEOTIDE SEQUENCE [LARGE SCALE GENOMIC DNA]</scope>
</reference>
<protein>
    <submittedName>
        <fullName evidence="2">Uncharacterized protein</fullName>
    </submittedName>
</protein>
<organism evidence="2 3">
    <name type="scientific">Caerostris extrusa</name>
    <name type="common">Bark spider</name>
    <name type="synonym">Caerostris bankana</name>
    <dbReference type="NCBI Taxonomy" id="172846"/>
    <lineage>
        <taxon>Eukaryota</taxon>
        <taxon>Metazoa</taxon>
        <taxon>Ecdysozoa</taxon>
        <taxon>Arthropoda</taxon>
        <taxon>Chelicerata</taxon>
        <taxon>Arachnida</taxon>
        <taxon>Araneae</taxon>
        <taxon>Araneomorphae</taxon>
        <taxon>Entelegynae</taxon>
        <taxon>Araneoidea</taxon>
        <taxon>Araneidae</taxon>
        <taxon>Caerostris</taxon>
    </lineage>
</organism>
<feature type="region of interest" description="Disordered" evidence="1">
    <location>
        <begin position="83"/>
        <end position="105"/>
    </location>
</feature>
<proteinExistence type="predicted"/>
<comment type="caution">
    <text evidence="2">The sequence shown here is derived from an EMBL/GenBank/DDBJ whole genome shotgun (WGS) entry which is preliminary data.</text>
</comment>
<keyword evidence="3" id="KW-1185">Reference proteome</keyword>
<name>A0AAV4S806_CAEEX</name>
<dbReference type="AlphaFoldDB" id="A0AAV4S806"/>
<sequence>MLNFEGCWNSYEYISSRITLTIDVNPIHSDTPSLTSTVNNRQARIRKPLRRNCRKLWIHRRQRSRRRVHYVADHAGFRAQVLTNEPGTANQDPASVNVVSNAYRH</sequence>
<evidence type="ECO:0000313" key="2">
    <source>
        <dbReference type="EMBL" id="GIY29785.1"/>
    </source>
</evidence>
<dbReference type="EMBL" id="BPLR01009129">
    <property type="protein sequence ID" value="GIY29785.1"/>
    <property type="molecule type" value="Genomic_DNA"/>
</dbReference>